<name>A0A834HQ72_RHYFE</name>
<evidence type="ECO:0000313" key="2">
    <source>
        <dbReference type="Proteomes" id="UP000625711"/>
    </source>
</evidence>
<keyword evidence="2" id="KW-1185">Reference proteome</keyword>
<evidence type="ECO:0000313" key="1">
    <source>
        <dbReference type="EMBL" id="KAF7265929.1"/>
    </source>
</evidence>
<dbReference type="OrthoDB" id="6783441at2759"/>
<reference evidence="1" key="1">
    <citation type="submission" date="2020-08" db="EMBL/GenBank/DDBJ databases">
        <title>Genome sequencing and assembly of the red palm weevil Rhynchophorus ferrugineus.</title>
        <authorList>
            <person name="Dias G.B."/>
            <person name="Bergman C.M."/>
            <person name="Manee M."/>
        </authorList>
    </citation>
    <scope>NUCLEOTIDE SEQUENCE</scope>
    <source>
        <strain evidence="1">AA-2017</strain>
        <tissue evidence="1">Whole larva</tissue>
    </source>
</reference>
<dbReference type="EMBL" id="JAACXV010014582">
    <property type="protein sequence ID" value="KAF7265929.1"/>
    <property type="molecule type" value="Genomic_DNA"/>
</dbReference>
<dbReference type="AlphaFoldDB" id="A0A834HQ72"/>
<accession>A0A834HQ72</accession>
<proteinExistence type="predicted"/>
<comment type="caution">
    <text evidence="1">The sequence shown here is derived from an EMBL/GenBank/DDBJ whole genome shotgun (WGS) entry which is preliminary data.</text>
</comment>
<gene>
    <name evidence="1" type="ORF">GWI33_020671</name>
</gene>
<organism evidence="1 2">
    <name type="scientific">Rhynchophorus ferrugineus</name>
    <name type="common">Red palm weevil</name>
    <name type="synonym">Curculio ferrugineus</name>
    <dbReference type="NCBI Taxonomy" id="354439"/>
    <lineage>
        <taxon>Eukaryota</taxon>
        <taxon>Metazoa</taxon>
        <taxon>Ecdysozoa</taxon>
        <taxon>Arthropoda</taxon>
        <taxon>Hexapoda</taxon>
        <taxon>Insecta</taxon>
        <taxon>Pterygota</taxon>
        <taxon>Neoptera</taxon>
        <taxon>Endopterygota</taxon>
        <taxon>Coleoptera</taxon>
        <taxon>Polyphaga</taxon>
        <taxon>Cucujiformia</taxon>
        <taxon>Curculionidae</taxon>
        <taxon>Dryophthorinae</taxon>
        <taxon>Rhynchophorus</taxon>
    </lineage>
</organism>
<protein>
    <submittedName>
        <fullName evidence="1">Uncharacterized protein</fullName>
    </submittedName>
</protein>
<dbReference type="Proteomes" id="UP000625711">
    <property type="component" value="Unassembled WGS sequence"/>
</dbReference>
<sequence>MDLDLDFSDDKVELFLKTKLEEVRLRKTSLQEVLLKRREVKHLQPLNESNVNIDKNVWKKICNNKYCICYEISNYAGHVIQDIKAILWQNINENFTYNIELFGECDLLECQQSENLMKTL</sequence>